<proteinExistence type="predicted"/>
<dbReference type="Proteomes" id="UP000887577">
    <property type="component" value="Unplaced"/>
</dbReference>
<keyword evidence="1" id="KW-0812">Transmembrane</keyword>
<keyword evidence="1" id="KW-1133">Transmembrane helix</keyword>
<keyword evidence="1" id="KW-0472">Membrane</keyword>
<name>A0A914Y9W0_9BILA</name>
<accession>A0A914Y9W0</accession>
<reference evidence="3" key="1">
    <citation type="submission" date="2022-11" db="UniProtKB">
        <authorList>
            <consortium name="WormBaseParasite"/>
        </authorList>
    </citation>
    <scope>IDENTIFICATION</scope>
</reference>
<dbReference type="WBParaSite" id="PSU_v2.g14313.t1">
    <property type="protein sequence ID" value="PSU_v2.g14313.t1"/>
    <property type="gene ID" value="PSU_v2.g14313"/>
</dbReference>
<keyword evidence="2" id="KW-1185">Reference proteome</keyword>
<evidence type="ECO:0000313" key="3">
    <source>
        <dbReference type="WBParaSite" id="PSU_v2.g14313.t1"/>
    </source>
</evidence>
<protein>
    <submittedName>
        <fullName evidence="3">Uncharacterized protein</fullName>
    </submittedName>
</protein>
<evidence type="ECO:0000256" key="1">
    <source>
        <dbReference type="SAM" id="Phobius"/>
    </source>
</evidence>
<feature type="transmembrane region" description="Helical" evidence="1">
    <location>
        <begin position="12"/>
        <end position="33"/>
    </location>
</feature>
<dbReference type="AlphaFoldDB" id="A0A914Y9W0"/>
<organism evidence="2 3">
    <name type="scientific">Panagrolaimus superbus</name>
    <dbReference type="NCBI Taxonomy" id="310955"/>
    <lineage>
        <taxon>Eukaryota</taxon>
        <taxon>Metazoa</taxon>
        <taxon>Ecdysozoa</taxon>
        <taxon>Nematoda</taxon>
        <taxon>Chromadorea</taxon>
        <taxon>Rhabditida</taxon>
        <taxon>Tylenchina</taxon>
        <taxon>Panagrolaimomorpha</taxon>
        <taxon>Panagrolaimoidea</taxon>
        <taxon>Panagrolaimidae</taxon>
        <taxon>Panagrolaimus</taxon>
    </lineage>
</organism>
<sequence length="72" mass="8405">MRSFRNITLNRYTFGGLVGLGIFLVGTYIYQYFIHLVNRIKLDEYYKSHLNGTEFEIDGKIPPFGAFPLVRI</sequence>
<evidence type="ECO:0000313" key="2">
    <source>
        <dbReference type="Proteomes" id="UP000887577"/>
    </source>
</evidence>